<feature type="transmembrane region" description="Helical" evidence="6">
    <location>
        <begin position="128"/>
        <end position="145"/>
    </location>
</feature>
<dbReference type="AlphaFoldDB" id="A0A1L6MYD0"/>
<evidence type="ECO:0000313" key="7">
    <source>
        <dbReference type="EMBL" id="APS00457.1"/>
    </source>
</evidence>
<keyword evidence="2 6" id="KW-1003">Cell membrane</keyword>
<comment type="function">
    <text evidence="6">Na(+)/H(+) antiporter that extrudes sodium in exchange for external protons.</text>
</comment>
<evidence type="ECO:0000313" key="8">
    <source>
        <dbReference type="Proteomes" id="UP000185544"/>
    </source>
</evidence>
<comment type="subcellular location">
    <subcellularLocation>
        <location evidence="1">Cell inner membrane</location>
        <topology evidence="1">Multi-pass membrane protein</topology>
    </subcellularLocation>
    <subcellularLocation>
        <location evidence="6">Cell membrane</location>
        <topology evidence="6">Multi-pass membrane protein</topology>
    </subcellularLocation>
</comment>
<reference evidence="7 8" key="1">
    <citation type="submission" date="2016-08" db="EMBL/GenBank/DDBJ databases">
        <title>Identification and validation of antigenic proteins from Pajaroellobacter abortibovis using de-novo genome sequence assembly and reverse vaccinology.</title>
        <authorList>
            <person name="Welly B.T."/>
            <person name="Miller M.R."/>
            <person name="Stott J.L."/>
            <person name="Blanchard M.T."/>
            <person name="Islas-Trejo A.D."/>
            <person name="O'Rourke S.M."/>
            <person name="Young A.E."/>
            <person name="Medrano J.F."/>
            <person name="Van Eenennaam A.L."/>
        </authorList>
    </citation>
    <scope>NUCLEOTIDE SEQUENCE [LARGE SCALE GENOMIC DNA]</scope>
    <source>
        <strain evidence="7 8">BTF92-0548A/99-0131</strain>
    </source>
</reference>
<sequence length="398" mass="42759">MALIDFIRRFSKKEEASGVILLIATCIALISANSPFAAMYTSLWNTPLILGNPQTTPLTLHFIVSEGLMTLFFLRVGLEIRGELKKGKLASWKNLALPTLSAIGGMLVPCFIYCYFNTDPYARRGWGIPTATDIAFAVGVLQALGRRIPSSLRIFLLTFAVLDDIGAIVTIALFYSSHLSSLGLVWFLPGLCAIWLLVTCKIHQMVAYLFPAVLIWIGVWQLGIHPTLAGLILGLLLPIQVRSVSFAKKMQQTIDPWVLFGVMPLFALANAGIHLGGLAVQHADSWNICIGITIALLVGKPLGIIAAGILAIHCYQRKGGTSSKQYRELIVGGSLGGIGFTMSLLITTLAFPASSEFIQMAKCGVLLGSSLSASAGILLGRLLLPIPRSESSSLSPHS</sequence>
<keyword evidence="6" id="KW-0050">Antiport</keyword>
<feature type="transmembrane region" description="Helical" evidence="6">
    <location>
        <begin position="285"/>
        <end position="309"/>
    </location>
</feature>
<feature type="transmembrane region" description="Helical" evidence="6">
    <location>
        <begin position="257"/>
        <end position="279"/>
    </location>
</feature>
<dbReference type="RefSeq" id="WP_075277124.1">
    <property type="nucleotide sequence ID" value="NZ_CP016908.1"/>
</dbReference>
<dbReference type="PANTHER" id="PTHR30341:SF0">
    <property type="entry name" value="NA(+)_H(+) ANTIPORTER NHAA"/>
    <property type="match status" value="1"/>
</dbReference>
<gene>
    <name evidence="6" type="primary">nhaA</name>
    <name evidence="7" type="ORF">BCY86_07040</name>
</gene>
<dbReference type="Proteomes" id="UP000185544">
    <property type="component" value="Chromosome"/>
</dbReference>
<comment type="similarity">
    <text evidence="6">Belongs to the NhaA Na(+)/H(+) (TC 2.A.33) antiporter family.</text>
</comment>
<keyword evidence="4 6" id="KW-1133">Transmembrane helix</keyword>
<accession>A0A1L6MYD0</accession>
<feature type="transmembrane region" description="Helical" evidence="6">
    <location>
        <begin position="228"/>
        <end position="245"/>
    </location>
</feature>
<keyword evidence="5 6" id="KW-0472">Membrane</keyword>
<evidence type="ECO:0000256" key="6">
    <source>
        <dbReference type="HAMAP-Rule" id="MF_01844"/>
    </source>
</evidence>
<feature type="transmembrane region" description="Helical" evidence="6">
    <location>
        <begin position="181"/>
        <end position="198"/>
    </location>
</feature>
<dbReference type="PANTHER" id="PTHR30341">
    <property type="entry name" value="SODIUM ION/PROTON ANTIPORTER NHAA-RELATED"/>
    <property type="match status" value="1"/>
</dbReference>
<keyword evidence="3 6" id="KW-0812">Transmembrane</keyword>
<keyword evidence="6" id="KW-0813">Transport</keyword>
<feature type="transmembrane region" description="Helical" evidence="6">
    <location>
        <begin position="152"/>
        <end position="175"/>
    </location>
</feature>
<keyword evidence="8" id="KW-1185">Reference proteome</keyword>
<organism evidence="7 8">
    <name type="scientific">Pajaroellobacter abortibovis</name>
    <dbReference type="NCBI Taxonomy" id="1882918"/>
    <lineage>
        <taxon>Bacteria</taxon>
        <taxon>Pseudomonadati</taxon>
        <taxon>Myxococcota</taxon>
        <taxon>Polyangia</taxon>
        <taxon>Polyangiales</taxon>
        <taxon>Polyangiaceae</taxon>
    </lineage>
</organism>
<dbReference type="KEGG" id="pabo:BCY86_07040"/>
<evidence type="ECO:0000256" key="4">
    <source>
        <dbReference type="ARBA" id="ARBA00022989"/>
    </source>
</evidence>
<protein>
    <recommendedName>
        <fullName evidence="6">Na(+)/H(+) antiporter NhaA</fullName>
    </recommendedName>
    <alternativeName>
        <fullName evidence="6">Sodium/proton antiporter NhaA</fullName>
    </alternativeName>
</protein>
<dbReference type="InterPro" id="IPR023171">
    <property type="entry name" value="Na/H_antiporter_dom_sf"/>
</dbReference>
<name>A0A1L6MYD0_9BACT</name>
<dbReference type="EMBL" id="CP016908">
    <property type="protein sequence ID" value="APS00457.1"/>
    <property type="molecule type" value="Genomic_DNA"/>
</dbReference>
<dbReference type="GO" id="GO:0006885">
    <property type="term" value="P:regulation of pH"/>
    <property type="evidence" value="ECO:0007669"/>
    <property type="project" value="UniProtKB-UniRule"/>
</dbReference>
<dbReference type="Gene3D" id="1.20.1530.10">
    <property type="entry name" value="Na+/H+ antiporter like domain"/>
    <property type="match status" value="1"/>
</dbReference>
<keyword evidence="6" id="KW-0739">Sodium transport</keyword>
<evidence type="ECO:0000256" key="3">
    <source>
        <dbReference type="ARBA" id="ARBA00022692"/>
    </source>
</evidence>
<dbReference type="OrthoDB" id="9808135at2"/>
<feature type="transmembrane region" description="Helical" evidence="6">
    <location>
        <begin position="329"/>
        <end position="353"/>
    </location>
</feature>
<feature type="transmembrane region" description="Helical" evidence="6">
    <location>
        <begin position="18"/>
        <end position="38"/>
    </location>
</feature>
<dbReference type="GO" id="GO:0005886">
    <property type="term" value="C:plasma membrane"/>
    <property type="evidence" value="ECO:0007669"/>
    <property type="project" value="UniProtKB-SubCell"/>
</dbReference>
<keyword evidence="6" id="KW-0915">Sodium</keyword>
<feature type="transmembrane region" description="Helical" evidence="6">
    <location>
        <begin position="58"/>
        <end position="74"/>
    </location>
</feature>
<dbReference type="HAMAP" id="MF_01844">
    <property type="entry name" value="NhaA"/>
    <property type="match status" value="1"/>
</dbReference>
<dbReference type="Pfam" id="PF06965">
    <property type="entry name" value="Na_H_antiport_1"/>
    <property type="match status" value="1"/>
</dbReference>
<dbReference type="InterPro" id="IPR004670">
    <property type="entry name" value="NhaA"/>
</dbReference>
<proteinExistence type="inferred from homology"/>
<dbReference type="NCBIfam" id="TIGR00773">
    <property type="entry name" value="NhaA"/>
    <property type="match status" value="1"/>
</dbReference>
<evidence type="ECO:0000256" key="2">
    <source>
        <dbReference type="ARBA" id="ARBA00022475"/>
    </source>
</evidence>
<feature type="transmembrane region" description="Helical" evidence="6">
    <location>
        <begin position="95"/>
        <end position="116"/>
    </location>
</feature>
<feature type="transmembrane region" description="Helical" evidence="6">
    <location>
        <begin position="205"/>
        <end position="222"/>
    </location>
</feature>
<evidence type="ECO:0000256" key="5">
    <source>
        <dbReference type="ARBA" id="ARBA00023136"/>
    </source>
</evidence>
<comment type="catalytic activity">
    <reaction evidence="6">
        <text>Na(+)(in) + 2 H(+)(out) = Na(+)(out) + 2 H(+)(in)</text>
        <dbReference type="Rhea" id="RHEA:29251"/>
        <dbReference type="ChEBI" id="CHEBI:15378"/>
        <dbReference type="ChEBI" id="CHEBI:29101"/>
    </reaction>
</comment>
<keyword evidence="6" id="KW-0406">Ion transport</keyword>
<evidence type="ECO:0000256" key="1">
    <source>
        <dbReference type="ARBA" id="ARBA00004429"/>
    </source>
</evidence>
<dbReference type="GO" id="GO:0015385">
    <property type="term" value="F:sodium:proton antiporter activity"/>
    <property type="evidence" value="ECO:0007669"/>
    <property type="project" value="UniProtKB-UniRule"/>
</dbReference>